<evidence type="ECO:0000313" key="7">
    <source>
        <dbReference type="EMBL" id="KRG07759.1"/>
    </source>
</evidence>
<evidence type="ECO:0000256" key="5">
    <source>
        <dbReference type="SAM" id="Phobius"/>
    </source>
</evidence>
<feature type="transmembrane region" description="Helical" evidence="5">
    <location>
        <begin position="352"/>
        <end position="367"/>
    </location>
</feature>
<reference evidence="6" key="2">
    <citation type="journal article" date="2008" name="Bioinformatics">
        <title>Assembly reconciliation.</title>
        <authorList>
            <person name="Zimin A.V."/>
            <person name="Smith D.R."/>
            <person name="Sutton G."/>
            <person name="Yorke J.A."/>
        </authorList>
    </citation>
    <scope>NUCLEOTIDE SEQUENCE</scope>
    <source>
        <strain evidence="6">TSC#15081-1352.22</strain>
    </source>
</reference>
<dbReference type="GO" id="GO:0016020">
    <property type="term" value="C:membrane"/>
    <property type="evidence" value="ECO:0007669"/>
    <property type="project" value="UniProtKB-SubCell"/>
</dbReference>
<feature type="transmembrane region" description="Helical" evidence="5">
    <location>
        <begin position="445"/>
        <end position="467"/>
    </location>
</feature>
<evidence type="ECO:0000313" key="6">
    <source>
        <dbReference type="EMBL" id="KRG07757.1"/>
    </source>
</evidence>
<feature type="transmembrane region" description="Helical" evidence="5">
    <location>
        <begin position="513"/>
        <end position="536"/>
    </location>
</feature>
<dbReference type="AlphaFoldDB" id="A0A0Q9XHH0"/>
<dbReference type="Gene3D" id="1.20.1250.20">
    <property type="entry name" value="MFS general substrate transporter like domains"/>
    <property type="match status" value="1"/>
</dbReference>
<dbReference type="Proteomes" id="UP000009192">
    <property type="component" value="Unassembled WGS sequence"/>
</dbReference>
<dbReference type="InterPro" id="IPR011701">
    <property type="entry name" value="MFS"/>
</dbReference>
<reference evidence="6 9" key="1">
    <citation type="journal article" date="2007" name="Nature">
        <title>Evolution of genes and genomes on the Drosophila phylogeny.</title>
        <authorList>
            <consortium name="Drosophila 12 Genomes Consortium"/>
            <person name="Clark A.G."/>
            <person name="Eisen M.B."/>
            <person name="Smith D.R."/>
            <person name="Bergman C.M."/>
            <person name="Oliver B."/>
            <person name="Markow T.A."/>
            <person name="Kaufman T.C."/>
            <person name="Kellis M."/>
            <person name="Gelbart W."/>
            <person name="Iyer V.N."/>
            <person name="Pollard D.A."/>
            <person name="Sackton T.B."/>
            <person name="Larracuente A.M."/>
            <person name="Singh N.D."/>
            <person name="Abad J.P."/>
            <person name="Abt D.N."/>
            <person name="Adryan B."/>
            <person name="Aguade M."/>
            <person name="Akashi H."/>
            <person name="Anderson W.W."/>
            <person name="Aquadro C.F."/>
            <person name="Ardell D.H."/>
            <person name="Arguello R."/>
            <person name="Artieri C.G."/>
            <person name="Barbash D.A."/>
            <person name="Barker D."/>
            <person name="Barsanti P."/>
            <person name="Batterham P."/>
            <person name="Batzoglou S."/>
            <person name="Begun D."/>
            <person name="Bhutkar A."/>
            <person name="Blanco E."/>
            <person name="Bosak S.A."/>
            <person name="Bradley R.K."/>
            <person name="Brand A.D."/>
            <person name="Brent M.R."/>
            <person name="Brooks A.N."/>
            <person name="Brown R.H."/>
            <person name="Butlin R.K."/>
            <person name="Caggese C."/>
            <person name="Calvi B.R."/>
            <person name="Bernardo de Carvalho A."/>
            <person name="Caspi A."/>
            <person name="Castrezana S."/>
            <person name="Celniker S.E."/>
            <person name="Chang J.L."/>
            <person name="Chapple C."/>
            <person name="Chatterji S."/>
            <person name="Chinwalla A."/>
            <person name="Civetta A."/>
            <person name="Clifton S.W."/>
            <person name="Comeron J.M."/>
            <person name="Costello J.C."/>
            <person name="Coyne J.A."/>
            <person name="Daub J."/>
            <person name="David R.G."/>
            <person name="Delcher A.L."/>
            <person name="Delehaunty K."/>
            <person name="Do C.B."/>
            <person name="Ebling H."/>
            <person name="Edwards K."/>
            <person name="Eickbush T."/>
            <person name="Evans J.D."/>
            <person name="Filipski A."/>
            <person name="Findeiss S."/>
            <person name="Freyhult E."/>
            <person name="Fulton L."/>
            <person name="Fulton R."/>
            <person name="Garcia A.C."/>
            <person name="Gardiner A."/>
            <person name="Garfield D.A."/>
            <person name="Garvin B.E."/>
            <person name="Gibson G."/>
            <person name="Gilbert D."/>
            <person name="Gnerre S."/>
            <person name="Godfrey J."/>
            <person name="Good R."/>
            <person name="Gotea V."/>
            <person name="Gravely B."/>
            <person name="Greenberg A.J."/>
            <person name="Griffiths-Jones S."/>
            <person name="Gross S."/>
            <person name="Guigo R."/>
            <person name="Gustafson E.A."/>
            <person name="Haerty W."/>
            <person name="Hahn M.W."/>
            <person name="Halligan D.L."/>
            <person name="Halpern A.L."/>
            <person name="Halter G.M."/>
            <person name="Han M.V."/>
            <person name="Heger A."/>
            <person name="Hillier L."/>
            <person name="Hinrichs A.S."/>
            <person name="Holmes I."/>
            <person name="Hoskins R.A."/>
            <person name="Hubisz M.J."/>
            <person name="Hultmark D."/>
            <person name="Huntley M.A."/>
            <person name="Jaffe D.B."/>
            <person name="Jagadeeshan S."/>
            <person name="Jeck W.R."/>
            <person name="Johnson J."/>
            <person name="Jones C.D."/>
            <person name="Jordan W.C."/>
            <person name="Karpen G.H."/>
            <person name="Kataoka E."/>
            <person name="Keightley P.D."/>
            <person name="Kheradpour P."/>
            <person name="Kirkness E.F."/>
            <person name="Koerich L.B."/>
            <person name="Kristiansen K."/>
            <person name="Kudrna D."/>
            <person name="Kulathinal R.J."/>
            <person name="Kumar S."/>
            <person name="Kwok R."/>
            <person name="Lander E."/>
            <person name="Langley C.H."/>
            <person name="Lapoint R."/>
            <person name="Lazzaro B.P."/>
            <person name="Lee S.J."/>
            <person name="Levesque L."/>
            <person name="Li R."/>
            <person name="Lin C.F."/>
            <person name="Lin M.F."/>
            <person name="Lindblad-Toh K."/>
            <person name="Llopart A."/>
            <person name="Long M."/>
            <person name="Low L."/>
            <person name="Lozovsky E."/>
            <person name="Lu J."/>
            <person name="Luo M."/>
            <person name="Machado C.A."/>
            <person name="Makalowski W."/>
            <person name="Marzo M."/>
            <person name="Matsuda M."/>
            <person name="Matzkin L."/>
            <person name="McAllister B."/>
            <person name="McBride C.S."/>
            <person name="McKernan B."/>
            <person name="McKernan K."/>
            <person name="Mendez-Lago M."/>
            <person name="Minx P."/>
            <person name="Mollenhauer M.U."/>
            <person name="Montooth K."/>
            <person name="Mount S.M."/>
            <person name="Mu X."/>
            <person name="Myers E."/>
            <person name="Negre B."/>
            <person name="Newfeld S."/>
            <person name="Nielsen R."/>
            <person name="Noor M.A."/>
            <person name="O'Grady P."/>
            <person name="Pachter L."/>
            <person name="Papaceit M."/>
            <person name="Parisi M.J."/>
            <person name="Parisi M."/>
            <person name="Parts L."/>
            <person name="Pedersen J.S."/>
            <person name="Pesole G."/>
            <person name="Phillippy A.M."/>
            <person name="Ponting C.P."/>
            <person name="Pop M."/>
            <person name="Porcelli D."/>
            <person name="Powell J.R."/>
            <person name="Prohaska S."/>
            <person name="Pruitt K."/>
            <person name="Puig M."/>
            <person name="Quesneville H."/>
            <person name="Ram K.R."/>
            <person name="Rand D."/>
            <person name="Rasmussen M.D."/>
            <person name="Reed L.K."/>
            <person name="Reenan R."/>
            <person name="Reily A."/>
            <person name="Remington K.A."/>
            <person name="Rieger T.T."/>
            <person name="Ritchie M.G."/>
            <person name="Robin C."/>
            <person name="Rogers Y.H."/>
            <person name="Rohde C."/>
            <person name="Rozas J."/>
            <person name="Rubenfield M.J."/>
            <person name="Ruiz A."/>
            <person name="Russo S."/>
            <person name="Salzberg S.L."/>
            <person name="Sanchez-Gracia A."/>
            <person name="Saranga D.J."/>
            <person name="Sato H."/>
            <person name="Schaeffer S.W."/>
            <person name="Schatz M.C."/>
            <person name="Schlenke T."/>
            <person name="Schwartz R."/>
            <person name="Segarra C."/>
            <person name="Singh R.S."/>
            <person name="Sirot L."/>
            <person name="Sirota M."/>
            <person name="Sisneros N.B."/>
            <person name="Smith C.D."/>
            <person name="Smith T.F."/>
            <person name="Spieth J."/>
            <person name="Stage D.E."/>
            <person name="Stark A."/>
            <person name="Stephan W."/>
            <person name="Strausberg R.L."/>
            <person name="Strempel S."/>
            <person name="Sturgill D."/>
            <person name="Sutton G."/>
            <person name="Sutton G.G."/>
            <person name="Tao W."/>
            <person name="Teichmann S."/>
            <person name="Tobari Y.N."/>
            <person name="Tomimura Y."/>
            <person name="Tsolas J.M."/>
            <person name="Valente V.L."/>
            <person name="Venter E."/>
            <person name="Venter J.C."/>
            <person name="Vicario S."/>
            <person name="Vieira F.G."/>
            <person name="Vilella A.J."/>
            <person name="Villasante A."/>
            <person name="Walenz B."/>
            <person name="Wang J."/>
            <person name="Wasserman M."/>
            <person name="Watts T."/>
            <person name="Wilson D."/>
            <person name="Wilson R.K."/>
            <person name="Wing R.A."/>
            <person name="Wolfner M.F."/>
            <person name="Wong A."/>
            <person name="Wong G.K."/>
            <person name="Wu C.I."/>
            <person name="Wu G."/>
            <person name="Yamamoto D."/>
            <person name="Yang H.P."/>
            <person name="Yang S.P."/>
            <person name="Yorke J.A."/>
            <person name="Yoshida K."/>
            <person name="Zdobnov E."/>
            <person name="Zhang P."/>
            <person name="Zhang Y."/>
            <person name="Zimin A.V."/>
            <person name="Baldwin J."/>
            <person name="Abdouelleil A."/>
            <person name="Abdulkadir J."/>
            <person name="Abebe A."/>
            <person name="Abera B."/>
            <person name="Abreu J."/>
            <person name="Acer S.C."/>
            <person name="Aftuck L."/>
            <person name="Alexander A."/>
            <person name="An P."/>
            <person name="Anderson E."/>
            <person name="Anderson S."/>
            <person name="Arachi H."/>
            <person name="Azer M."/>
            <person name="Bachantsang P."/>
            <person name="Barry A."/>
            <person name="Bayul T."/>
            <person name="Berlin A."/>
            <person name="Bessette D."/>
            <person name="Bloom T."/>
            <person name="Blye J."/>
            <person name="Boguslavskiy L."/>
            <person name="Bonnet C."/>
            <person name="Boukhgalter B."/>
            <person name="Bourzgui I."/>
            <person name="Brown A."/>
            <person name="Cahill P."/>
            <person name="Channer S."/>
            <person name="Cheshatsang Y."/>
            <person name="Chuda L."/>
            <person name="Citroen M."/>
            <person name="Collymore A."/>
            <person name="Cooke P."/>
            <person name="Costello M."/>
            <person name="D'Aco K."/>
            <person name="Daza R."/>
            <person name="De Haan G."/>
            <person name="DeGray S."/>
            <person name="DeMaso C."/>
            <person name="Dhargay N."/>
            <person name="Dooley K."/>
            <person name="Dooley E."/>
            <person name="Doricent M."/>
            <person name="Dorje P."/>
            <person name="Dorjee K."/>
            <person name="Dupes A."/>
            <person name="Elong R."/>
            <person name="Falk J."/>
            <person name="Farina A."/>
            <person name="Faro S."/>
            <person name="Ferguson D."/>
            <person name="Fisher S."/>
            <person name="Foley C.D."/>
            <person name="Franke A."/>
            <person name="Friedrich D."/>
            <person name="Gadbois L."/>
            <person name="Gearin G."/>
            <person name="Gearin C.R."/>
            <person name="Giannoukos G."/>
            <person name="Goode T."/>
            <person name="Graham J."/>
            <person name="Grandbois E."/>
            <person name="Grewal S."/>
            <person name="Gyaltsen K."/>
            <person name="Hafez N."/>
            <person name="Hagos B."/>
            <person name="Hall J."/>
            <person name="Henson C."/>
            <person name="Hollinger A."/>
            <person name="Honan T."/>
            <person name="Huard M.D."/>
            <person name="Hughes L."/>
            <person name="Hurhula B."/>
            <person name="Husby M.E."/>
            <person name="Kamat A."/>
            <person name="Kanga B."/>
            <person name="Kashin S."/>
            <person name="Khazanovich D."/>
            <person name="Kisner P."/>
            <person name="Lance K."/>
            <person name="Lara M."/>
            <person name="Lee W."/>
            <person name="Lennon N."/>
            <person name="Letendre F."/>
            <person name="LeVine R."/>
            <person name="Lipovsky A."/>
            <person name="Liu X."/>
            <person name="Liu J."/>
            <person name="Liu S."/>
            <person name="Lokyitsang T."/>
            <person name="Lokyitsang Y."/>
            <person name="Lubonja R."/>
            <person name="Lui A."/>
            <person name="MacDonald P."/>
            <person name="Magnisalis V."/>
            <person name="Maru K."/>
            <person name="Matthews C."/>
            <person name="McCusker W."/>
            <person name="McDonough S."/>
            <person name="Mehta T."/>
            <person name="Meldrim J."/>
            <person name="Meneus L."/>
            <person name="Mihai O."/>
            <person name="Mihalev A."/>
            <person name="Mihova T."/>
            <person name="Mittelman R."/>
            <person name="Mlenga V."/>
            <person name="Montmayeur A."/>
            <person name="Mulrain L."/>
            <person name="Navidi A."/>
            <person name="Naylor J."/>
            <person name="Negash T."/>
            <person name="Nguyen T."/>
            <person name="Nguyen N."/>
            <person name="Nicol R."/>
            <person name="Norbu C."/>
            <person name="Norbu N."/>
            <person name="Novod N."/>
            <person name="O'Neill B."/>
            <person name="Osman S."/>
            <person name="Markiewicz E."/>
            <person name="Oyono O.L."/>
            <person name="Patti C."/>
            <person name="Phunkhang P."/>
            <person name="Pierre F."/>
            <person name="Priest M."/>
            <person name="Raghuraman S."/>
            <person name="Rege F."/>
            <person name="Reyes R."/>
            <person name="Rise C."/>
            <person name="Rogov P."/>
            <person name="Ross K."/>
            <person name="Ryan E."/>
            <person name="Settipalli S."/>
            <person name="Shea T."/>
            <person name="Sherpa N."/>
            <person name="Shi L."/>
            <person name="Shih D."/>
            <person name="Sparrow T."/>
            <person name="Spaulding J."/>
            <person name="Stalker J."/>
            <person name="Stange-Thomann N."/>
            <person name="Stavropoulos S."/>
            <person name="Stone C."/>
            <person name="Strader C."/>
            <person name="Tesfaye S."/>
            <person name="Thomson T."/>
            <person name="Thoulutsang Y."/>
            <person name="Thoulutsang D."/>
            <person name="Topham K."/>
            <person name="Topping I."/>
            <person name="Tsamla T."/>
            <person name="Vassiliev H."/>
            <person name="Vo A."/>
            <person name="Wangchuk T."/>
            <person name="Wangdi T."/>
            <person name="Weiand M."/>
            <person name="Wilkinson J."/>
            <person name="Wilson A."/>
            <person name="Yadav S."/>
            <person name="Young G."/>
            <person name="Yu Q."/>
            <person name="Zembek L."/>
            <person name="Zhong D."/>
            <person name="Zimmer A."/>
            <person name="Zwirko Z."/>
            <person name="Jaffe D.B."/>
            <person name="Alvarez P."/>
            <person name="Brockman W."/>
            <person name="Butler J."/>
            <person name="Chin C."/>
            <person name="Gnerre S."/>
            <person name="Grabherr M."/>
            <person name="Kleber M."/>
            <person name="Mauceli E."/>
            <person name="MacCallum I."/>
        </authorList>
    </citation>
    <scope>NUCLEOTIDE SEQUENCE [LARGE SCALE GENOMIC DNA]</scope>
    <source>
        <strain evidence="6">TSC#15081-1352.22</strain>
        <strain evidence="9">Tucson 15081-1352.22</strain>
    </source>
</reference>
<evidence type="ECO:0000256" key="1">
    <source>
        <dbReference type="ARBA" id="ARBA00004141"/>
    </source>
</evidence>
<dbReference type="InParanoid" id="A0A0Q9XHH0"/>
<dbReference type="KEGG" id="dmo:Dmoj_GI16863"/>
<dbReference type="CDD" id="cd17386">
    <property type="entry name" value="MFS_SLC46"/>
    <property type="match status" value="1"/>
</dbReference>
<feature type="transmembrane region" description="Helical" evidence="5">
    <location>
        <begin position="162"/>
        <end position="179"/>
    </location>
</feature>
<accession>A0A0Q9XHH0</accession>
<keyword evidence="2 5" id="KW-0812">Transmembrane</keyword>
<evidence type="ECO:0000256" key="4">
    <source>
        <dbReference type="ARBA" id="ARBA00023136"/>
    </source>
</evidence>
<dbReference type="Pfam" id="PF07690">
    <property type="entry name" value="MFS_1"/>
    <property type="match status" value="1"/>
</dbReference>
<gene>
    <name evidence="6" type="primary">Dmoj\GI16863</name>
    <name evidence="6" type="ORF">Dmoj_GI16863</name>
</gene>
<dbReference type="EMBL" id="CH933816">
    <property type="protein sequence ID" value="KRG07759.1"/>
    <property type="molecule type" value="Genomic_DNA"/>
</dbReference>
<feature type="transmembrane region" description="Helical" evidence="5">
    <location>
        <begin position="100"/>
        <end position="119"/>
    </location>
</feature>
<organism evidence="6 9">
    <name type="scientific">Drosophila mojavensis</name>
    <name type="common">Fruit fly</name>
    <dbReference type="NCBI Taxonomy" id="7230"/>
    <lineage>
        <taxon>Eukaryota</taxon>
        <taxon>Metazoa</taxon>
        <taxon>Ecdysozoa</taxon>
        <taxon>Arthropoda</taxon>
        <taxon>Hexapoda</taxon>
        <taxon>Insecta</taxon>
        <taxon>Pterygota</taxon>
        <taxon>Neoptera</taxon>
        <taxon>Endopterygota</taxon>
        <taxon>Diptera</taxon>
        <taxon>Brachycera</taxon>
        <taxon>Muscomorpha</taxon>
        <taxon>Ephydroidea</taxon>
        <taxon>Drosophilidae</taxon>
        <taxon>Drosophila</taxon>
    </lineage>
</organism>
<dbReference type="InterPro" id="IPR036259">
    <property type="entry name" value="MFS_trans_sf"/>
</dbReference>
<keyword evidence="4 5" id="KW-0472">Membrane</keyword>
<dbReference type="OrthoDB" id="419734at2759"/>
<dbReference type="SUPFAM" id="SSF103473">
    <property type="entry name" value="MFS general substrate transporter"/>
    <property type="match status" value="1"/>
</dbReference>
<feature type="transmembrane region" description="Helical" evidence="5">
    <location>
        <begin position="479"/>
        <end position="501"/>
    </location>
</feature>
<evidence type="ECO:0000256" key="2">
    <source>
        <dbReference type="ARBA" id="ARBA00022692"/>
    </source>
</evidence>
<feature type="transmembrane region" description="Helical" evidence="5">
    <location>
        <begin position="186"/>
        <end position="204"/>
    </location>
</feature>
<evidence type="ECO:0000256" key="3">
    <source>
        <dbReference type="ARBA" id="ARBA00022989"/>
    </source>
</evidence>
<reference evidence="6" key="3">
    <citation type="submission" date="2015-11" db="EMBL/GenBank/DDBJ databases">
        <authorList>
            <consortium name="FlyBase"/>
        </authorList>
    </citation>
    <scope>NUCLEOTIDE SEQUENCE</scope>
    <source>
        <strain evidence="6">TSC#15081-1352.22</strain>
    </source>
</reference>
<evidence type="ECO:0000313" key="8">
    <source>
        <dbReference type="EMBL" id="KRG07760.1"/>
    </source>
</evidence>
<dbReference type="GO" id="GO:0022857">
    <property type="term" value="F:transmembrane transporter activity"/>
    <property type="evidence" value="ECO:0007669"/>
    <property type="project" value="InterPro"/>
</dbReference>
<dbReference type="FunCoup" id="A0A0Q9XHH0">
    <property type="interactions" value="134"/>
</dbReference>
<feature type="transmembrane region" description="Helical" evidence="5">
    <location>
        <begin position="288"/>
        <end position="308"/>
    </location>
</feature>
<evidence type="ECO:0000313" key="9">
    <source>
        <dbReference type="Proteomes" id="UP000009192"/>
    </source>
</evidence>
<comment type="subcellular location">
    <subcellularLocation>
        <location evidence="1">Membrane</location>
        <topology evidence="1">Multi-pass membrane protein</topology>
    </subcellularLocation>
</comment>
<dbReference type="PANTHER" id="PTHR23507">
    <property type="entry name" value="ZGC:174356"/>
    <property type="match status" value="1"/>
</dbReference>
<keyword evidence="3 5" id="KW-1133">Transmembrane helix</keyword>
<protein>
    <submittedName>
        <fullName evidence="6">Uncharacterized protein, isoform B</fullName>
    </submittedName>
    <submittedName>
        <fullName evidence="7">Uncharacterized protein, isoform D</fullName>
    </submittedName>
    <submittedName>
        <fullName evidence="8">Uncharacterized protein, isoform E</fullName>
    </submittedName>
</protein>
<dbReference type="EMBL" id="CH933816">
    <property type="protein sequence ID" value="KRG07760.1"/>
    <property type="molecule type" value="Genomic_DNA"/>
</dbReference>
<name>A0A0Q9XHH0_DROMO</name>
<proteinExistence type="predicted"/>
<dbReference type="EMBL" id="CH933816">
    <property type="protein sequence ID" value="KRG07757.1"/>
    <property type="molecule type" value="Genomic_DNA"/>
</dbReference>
<feature type="transmembrane region" description="Helical" evidence="5">
    <location>
        <begin position="254"/>
        <end position="276"/>
    </location>
</feature>
<keyword evidence="9" id="KW-1185">Reference proteome</keyword>
<feature type="transmembrane region" description="Helical" evidence="5">
    <location>
        <begin position="216"/>
        <end position="242"/>
    </location>
</feature>
<sequence>MEQTNKNARHVAESSQSTKLRSAEMSVAELCDCVRCDPLYVVAFASVCCTKKLMLGYSENAGRSSISSSSGASSVVLPQRCSLGHRLMSIIRNISVEPTMFLYMFAFMITSVVEQNFFLQKACRVNNKLSDDICTNIHKKENEDYKNQVLDTTASFHQWENISAHVFPIILALFLGSFSDRRGRKLPLLMGLVGKFIYSTMIVVNAKMSTWPVEYIIYTATLPSAITGADVAIFASCFAYISDITTLQQRTIRVTILDAVYLTAMPTGVALGSYLFYNAFNESYADMFAVNASLLLLAIIYTLFALKWQTTPNQRSLRELGCCGFWCDYFDRQHIKDSITVLTKPRRGHRRIFLYILLISMALYTFQRDEGNYFYMYTFGKFNWQVSSYSTFKTFKSAAFVIAMLLGVPLMNKFLGWRDTTIIFIGTWAHAIARLFYYFAPGPTLLYVGAVVCSLGPIVGPMIRSMASKIVPQSERGKVFALLSVCDNAVPFISGVCYTQIYRATLQSSHGDGIFLLTLATQLLVFLLVLCIHLVLGGNSLAVPEVAENENGLISNENKQAQQGNNAQQETH</sequence>
<dbReference type="PANTHER" id="PTHR23507:SF37">
    <property type="entry name" value="GH08173P"/>
    <property type="match status" value="1"/>
</dbReference>